<feature type="transmembrane region" description="Helical" evidence="1">
    <location>
        <begin position="373"/>
        <end position="392"/>
    </location>
</feature>
<feature type="transmembrane region" description="Helical" evidence="1">
    <location>
        <begin position="404"/>
        <end position="425"/>
    </location>
</feature>
<proteinExistence type="predicted"/>
<gene>
    <name evidence="2" type="ORF">HNP48_004857</name>
</gene>
<evidence type="ECO:0000256" key="1">
    <source>
        <dbReference type="SAM" id="Phobius"/>
    </source>
</evidence>
<dbReference type="AlphaFoldDB" id="A0A7X0PHQ6"/>
<dbReference type="EMBL" id="JACHLK010000011">
    <property type="protein sequence ID" value="MBB6562148.1"/>
    <property type="molecule type" value="Genomic_DNA"/>
</dbReference>
<feature type="transmembrane region" description="Helical" evidence="1">
    <location>
        <begin position="214"/>
        <end position="236"/>
    </location>
</feature>
<sequence length="495" mass="54043">MQATLDANALAPTTRHGHVPLRSTTVVSATRPMQRPIYFGLFCLAFFLACALARLIPAFQSPDEVAHLLRADMIGNGQLLLEKPAPGAAGYSGGHTDQHLVYFARWMLRIAGDSKEGLSPTWLMEQASQHGWANDRKFMDVAGTAYYLPLIYLPHAVGLSVSRHLDWSMRASYDFTRALVTFTVLALLAWAWQLLPANLLVRALVLMPMSAFQILSPTIDGLCIAMTLVLAGLAIAEYQAGLRGGSAPPSRWRFAAILGFTFVLVTSRTHLLPLLALPLLLLCQRFSWARLGGFGLLCGASLGWTLYVLLTTMDGRVERTHSTLQIVQIYLADPLYFLGLAGSTLADPDKGPFLAHSFVGVLGWLDTFIPKPAMRGIWAVLALMALLATAYAQREERPYTALRAVLTACAVSSTLLAFFALAVTWNDYPVAAISGLQGRYFIMSALLFALAIGPLEHERTPLQQATEFGLGCAVAAYFLLVLAVTLHSRYQLALF</sequence>
<feature type="transmembrane region" description="Helical" evidence="1">
    <location>
        <begin position="322"/>
        <end position="346"/>
    </location>
</feature>
<evidence type="ECO:0000313" key="3">
    <source>
        <dbReference type="Proteomes" id="UP000575083"/>
    </source>
</evidence>
<feature type="transmembrane region" description="Helical" evidence="1">
    <location>
        <begin position="468"/>
        <end position="486"/>
    </location>
</feature>
<keyword evidence="1" id="KW-1133">Transmembrane helix</keyword>
<keyword evidence="1" id="KW-0812">Transmembrane</keyword>
<keyword evidence="1" id="KW-0472">Membrane</keyword>
<reference evidence="2 3" key="1">
    <citation type="submission" date="2020-08" db="EMBL/GenBank/DDBJ databases">
        <title>Functional genomics of gut bacteria from endangered species of beetles.</title>
        <authorList>
            <person name="Carlos-Shanley C."/>
        </authorList>
    </citation>
    <scope>NUCLEOTIDE SEQUENCE [LARGE SCALE GENOMIC DNA]</scope>
    <source>
        <strain evidence="2 3">S00198</strain>
    </source>
</reference>
<protein>
    <submittedName>
        <fullName evidence="2">Putative membrane protein</fullName>
    </submittedName>
</protein>
<feature type="transmembrane region" description="Helical" evidence="1">
    <location>
        <begin position="144"/>
        <end position="162"/>
    </location>
</feature>
<name>A0A7X0PHQ6_9BURK</name>
<feature type="transmembrane region" description="Helical" evidence="1">
    <location>
        <begin position="257"/>
        <end position="282"/>
    </location>
</feature>
<feature type="transmembrane region" description="Helical" evidence="1">
    <location>
        <begin position="437"/>
        <end position="456"/>
    </location>
</feature>
<comment type="caution">
    <text evidence="2">The sequence shown here is derived from an EMBL/GenBank/DDBJ whole genome shotgun (WGS) entry which is preliminary data.</text>
</comment>
<feature type="transmembrane region" description="Helical" evidence="1">
    <location>
        <begin position="288"/>
        <end position="310"/>
    </location>
</feature>
<dbReference type="RefSeq" id="WP_184861876.1">
    <property type="nucleotide sequence ID" value="NZ_JACHLK010000011.1"/>
</dbReference>
<dbReference type="Proteomes" id="UP000575083">
    <property type="component" value="Unassembled WGS sequence"/>
</dbReference>
<evidence type="ECO:0000313" key="2">
    <source>
        <dbReference type="EMBL" id="MBB6562148.1"/>
    </source>
</evidence>
<organism evidence="2 3">
    <name type="scientific">Acidovorax soli</name>
    <dbReference type="NCBI Taxonomy" id="592050"/>
    <lineage>
        <taxon>Bacteria</taxon>
        <taxon>Pseudomonadati</taxon>
        <taxon>Pseudomonadota</taxon>
        <taxon>Betaproteobacteria</taxon>
        <taxon>Burkholderiales</taxon>
        <taxon>Comamonadaceae</taxon>
        <taxon>Acidovorax</taxon>
    </lineage>
</organism>
<keyword evidence="3" id="KW-1185">Reference proteome</keyword>
<dbReference type="Pfam" id="PF09913">
    <property type="entry name" value="DUF2142"/>
    <property type="match status" value="1"/>
</dbReference>
<dbReference type="InterPro" id="IPR018674">
    <property type="entry name" value="DUF2142_membrane"/>
</dbReference>
<feature type="transmembrane region" description="Helical" evidence="1">
    <location>
        <begin position="37"/>
        <end position="56"/>
    </location>
</feature>
<feature type="transmembrane region" description="Helical" evidence="1">
    <location>
        <begin position="174"/>
        <end position="194"/>
    </location>
</feature>
<accession>A0A7X0PHQ6</accession>